<evidence type="ECO:0000256" key="2">
    <source>
        <dbReference type="ARBA" id="ARBA00022448"/>
    </source>
</evidence>
<dbReference type="GO" id="GO:0034755">
    <property type="term" value="P:iron ion transmembrane transport"/>
    <property type="evidence" value="ECO:0007669"/>
    <property type="project" value="TreeGrafter"/>
</dbReference>
<organism evidence="8 9">
    <name type="scientific">Litorilituus sediminis</name>
    <dbReference type="NCBI Taxonomy" id="718192"/>
    <lineage>
        <taxon>Bacteria</taxon>
        <taxon>Pseudomonadati</taxon>
        <taxon>Pseudomonadota</taxon>
        <taxon>Gammaproteobacteria</taxon>
        <taxon>Alteromonadales</taxon>
        <taxon>Colwelliaceae</taxon>
        <taxon>Litorilituus</taxon>
    </lineage>
</organism>
<reference evidence="8 9" key="1">
    <citation type="submission" date="2018-12" db="EMBL/GenBank/DDBJ databases">
        <title>Complete genome of Litorilituus sediminis.</title>
        <authorList>
            <person name="Liu A."/>
            <person name="Rong J."/>
        </authorList>
    </citation>
    <scope>NUCLEOTIDE SEQUENCE [LARGE SCALE GENOMIC DNA]</scope>
    <source>
        <strain evidence="8 9">JCM 17549</strain>
    </source>
</reference>
<dbReference type="EMBL" id="CP034759">
    <property type="protein sequence ID" value="QBG36001.1"/>
    <property type="molecule type" value="Genomic_DNA"/>
</dbReference>
<accession>A0A4P6P3M6</accession>
<dbReference type="GO" id="GO:0015293">
    <property type="term" value="F:symporter activity"/>
    <property type="evidence" value="ECO:0007669"/>
    <property type="project" value="UniProtKB-KW"/>
</dbReference>
<dbReference type="GO" id="GO:0005886">
    <property type="term" value="C:plasma membrane"/>
    <property type="evidence" value="ECO:0007669"/>
    <property type="project" value="TreeGrafter"/>
</dbReference>
<keyword evidence="6 7" id="KW-0472">Membrane</keyword>
<feature type="transmembrane region" description="Helical" evidence="7">
    <location>
        <begin position="150"/>
        <end position="168"/>
    </location>
</feature>
<evidence type="ECO:0000313" key="9">
    <source>
        <dbReference type="Proteomes" id="UP000290244"/>
    </source>
</evidence>
<dbReference type="GO" id="GO:0005384">
    <property type="term" value="F:manganese ion transmembrane transporter activity"/>
    <property type="evidence" value="ECO:0007669"/>
    <property type="project" value="TreeGrafter"/>
</dbReference>
<protein>
    <submittedName>
        <fullName evidence="8">Divalent metal cation transporter</fullName>
    </submittedName>
</protein>
<keyword evidence="4" id="KW-0769">Symport</keyword>
<feature type="transmembrane region" description="Helical" evidence="7">
    <location>
        <begin position="320"/>
        <end position="337"/>
    </location>
</feature>
<evidence type="ECO:0000256" key="4">
    <source>
        <dbReference type="ARBA" id="ARBA00022847"/>
    </source>
</evidence>
<feature type="transmembrane region" description="Helical" evidence="7">
    <location>
        <begin position="229"/>
        <end position="252"/>
    </location>
</feature>
<feature type="transmembrane region" description="Helical" evidence="7">
    <location>
        <begin position="272"/>
        <end position="299"/>
    </location>
</feature>
<keyword evidence="2" id="KW-0813">Transport</keyword>
<evidence type="ECO:0000256" key="7">
    <source>
        <dbReference type="SAM" id="Phobius"/>
    </source>
</evidence>
<dbReference type="Pfam" id="PF01566">
    <property type="entry name" value="Nramp"/>
    <property type="match status" value="1"/>
</dbReference>
<dbReference type="PRINTS" id="PR00447">
    <property type="entry name" value="NATRESASSCMP"/>
</dbReference>
<dbReference type="Proteomes" id="UP000290244">
    <property type="component" value="Chromosome"/>
</dbReference>
<sequence length="405" mass="42878">MFKLPKIGPAILVTAAFIGPGTVITATLAGANFGFSLLWALLFSVLATIILQEMAARLGIVTQRGLGENIRSHCHTPLIKLLACTLVVSAIVIGNAAYQGGNIAGASLGLTGIFGATQLSEQISLWPLLIGLLAFTILFTGSYRIIEKALILLVAIMSLAFLATFIITKPNLTELFSGLFIPSLPSGATLTVIALIGTTVVPYNLFLHSASASEKWRKPEHIKEAKKDLFIPIPLGGLITLAIVSTAASAFFGKNIAITNAADIAPALQPLFGDLAGIFIAIGLFSAGISSAVTAPLAASYALNGVLKLDNNIASLKFKSIWFIILLLGVFIAITGYQPIKIIWFAQVTNGILLPLIAIFLVWIMNSKQLGQYKNSTRQNIFASIVVVLTLVLSARSLMSAFGML</sequence>
<feature type="transmembrane region" description="Helical" evidence="7">
    <location>
        <begin position="343"/>
        <end position="365"/>
    </location>
</feature>
<evidence type="ECO:0000313" key="8">
    <source>
        <dbReference type="EMBL" id="QBG36001.1"/>
    </source>
</evidence>
<dbReference type="OrthoDB" id="9787548at2"/>
<feature type="transmembrane region" description="Helical" evidence="7">
    <location>
        <begin position="77"/>
        <end position="98"/>
    </location>
</feature>
<dbReference type="NCBIfam" id="NF037982">
    <property type="entry name" value="Nramp_1"/>
    <property type="match status" value="1"/>
</dbReference>
<evidence type="ECO:0000256" key="1">
    <source>
        <dbReference type="ARBA" id="ARBA00004141"/>
    </source>
</evidence>
<dbReference type="RefSeq" id="WP_130601726.1">
    <property type="nucleotide sequence ID" value="NZ_CP034759.1"/>
</dbReference>
<keyword evidence="9" id="KW-1185">Reference proteome</keyword>
<feature type="transmembrane region" description="Helical" evidence="7">
    <location>
        <begin position="188"/>
        <end position="208"/>
    </location>
</feature>
<dbReference type="PANTHER" id="PTHR11706:SF33">
    <property type="entry name" value="NATURAL RESISTANCE-ASSOCIATED MACROPHAGE PROTEIN 2"/>
    <property type="match status" value="1"/>
</dbReference>
<dbReference type="KEGG" id="lsd:EMK97_09910"/>
<dbReference type="GO" id="GO:0015086">
    <property type="term" value="F:cadmium ion transmembrane transporter activity"/>
    <property type="evidence" value="ECO:0007669"/>
    <property type="project" value="TreeGrafter"/>
</dbReference>
<feature type="transmembrane region" description="Helical" evidence="7">
    <location>
        <begin position="123"/>
        <end position="143"/>
    </location>
</feature>
<keyword evidence="3 7" id="KW-0812">Transmembrane</keyword>
<dbReference type="InterPro" id="IPR001046">
    <property type="entry name" value="NRAMP_fam"/>
</dbReference>
<feature type="transmembrane region" description="Helical" evidence="7">
    <location>
        <begin position="35"/>
        <end position="56"/>
    </location>
</feature>
<dbReference type="AlphaFoldDB" id="A0A4P6P3M6"/>
<feature type="transmembrane region" description="Helical" evidence="7">
    <location>
        <begin position="381"/>
        <end position="402"/>
    </location>
</feature>
<gene>
    <name evidence="8" type="ORF">EMK97_09910</name>
</gene>
<keyword evidence="5 7" id="KW-1133">Transmembrane helix</keyword>
<evidence type="ECO:0000256" key="6">
    <source>
        <dbReference type="ARBA" id="ARBA00023136"/>
    </source>
</evidence>
<dbReference type="PANTHER" id="PTHR11706">
    <property type="entry name" value="SOLUTE CARRIER PROTEIN FAMILY 11 MEMBER"/>
    <property type="match status" value="1"/>
</dbReference>
<evidence type="ECO:0000256" key="5">
    <source>
        <dbReference type="ARBA" id="ARBA00022989"/>
    </source>
</evidence>
<name>A0A4P6P3M6_9GAMM</name>
<comment type="subcellular location">
    <subcellularLocation>
        <location evidence="1">Membrane</location>
        <topology evidence="1">Multi-pass membrane protein</topology>
    </subcellularLocation>
</comment>
<evidence type="ECO:0000256" key="3">
    <source>
        <dbReference type="ARBA" id="ARBA00022692"/>
    </source>
</evidence>
<proteinExistence type="predicted"/>